<accession>C9YFY0</accession>
<sequence>MDIAPWGHIGPEGQPVGVYVSLFKRLSDLSACPLEPRLTPIPRAVTEVTRNVAQATIMLDRADLNAGAVELGEVTRLQIEVWLPNGSKLRSLDDLVGKTVGVLRGPTYHEAFDRDPRIKKIPVTSPINQLEMLSKGRLDAAIGVRENFISAMGSASLRFETFASPIVLEQRKVKLWVSPSMRDTPCAVRLAKALTEVRRNGEVDKMLRDIISYSPGESLKAK</sequence>
<proteinExistence type="predicted"/>
<evidence type="ECO:0000313" key="1">
    <source>
        <dbReference type="EMBL" id="CBA32991.1"/>
    </source>
</evidence>
<name>C9YFY0_CURXX</name>
<dbReference type="Gene3D" id="3.40.190.10">
    <property type="entry name" value="Periplasmic binding protein-like II"/>
    <property type="match status" value="2"/>
</dbReference>
<dbReference type="SUPFAM" id="SSF53850">
    <property type="entry name" value="Periplasmic binding protein-like II"/>
    <property type="match status" value="1"/>
</dbReference>
<dbReference type="AlphaFoldDB" id="C9YFY0"/>
<organism evidence="1">
    <name type="scientific">Curvibacter symbiont subsp. Hydra magnipapillata</name>
    <dbReference type="NCBI Taxonomy" id="667019"/>
    <lineage>
        <taxon>Bacteria</taxon>
        <taxon>Pseudomonadati</taxon>
        <taxon>Pseudomonadota</taxon>
        <taxon>Betaproteobacteria</taxon>
        <taxon>Burkholderiales</taxon>
        <taxon>Comamonadaceae</taxon>
        <taxon>Curvibacter</taxon>
    </lineage>
</organism>
<protein>
    <submittedName>
        <fullName evidence="1">Uncharacterized protein</fullName>
    </submittedName>
</protein>
<reference evidence="1" key="1">
    <citation type="journal article" date="2010" name="Nature">
        <title>The Dynamic genome of Hydra.</title>
        <authorList>
            <person name="Chapman J.A."/>
            <person name="Kirkness E.F."/>
            <person name="Simakov O."/>
            <person name="Hampson S.E."/>
            <person name="Mitros T."/>
            <person name="Weinmaier T."/>
            <person name="Rattei T."/>
            <person name="Balasubramanian P.G."/>
            <person name="Borman J."/>
            <person name="Busam D."/>
            <person name="Disbennett K."/>
            <person name="Pfannkoch C."/>
            <person name="Sumin N."/>
            <person name="Sutton G."/>
            <person name="Viswanathan L."/>
            <person name="Walenz B."/>
            <person name="Goodstein D.M."/>
            <person name="Hellsten U."/>
            <person name="Kawashima T."/>
            <person name="Prochnik S.E."/>
            <person name="Putnam N.H."/>
            <person name="Shu S."/>
            <person name="Blumberg B."/>
            <person name="Dana C.E."/>
            <person name="Gee L."/>
            <person name="Kibler D.F."/>
            <person name="Law L."/>
            <person name="Lindgens D."/>
            <person name="Martinez D.E."/>
            <person name="Peng J."/>
            <person name="Wigge P.A."/>
            <person name="Bertulat B."/>
            <person name="Guder C."/>
            <person name="Nakamura Y."/>
            <person name="Ozbek S."/>
            <person name="Watanabe H."/>
            <person name="Khalturin K."/>
            <person name="Hemmrich G."/>
            <person name="Franke A."/>
            <person name="Augustin R."/>
            <person name="Fraune S."/>
            <person name="Hayakawa E."/>
            <person name="Hayakawa S."/>
            <person name="Hirose M."/>
            <person name="Hwang J."/>
            <person name="Ikeo K."/>
            <person name="Nishimiya-Fujisawa C."/>
            <person name="Ogura A."/>
            <person name="Takahashi T."/>
            <person name="Steinmetz P.R."/>
            <person name="Zhang X."/>
            <person name="Aufschnaiter R."/>
            <person name="Eder M.K."/>
            <person name="Gorny A.K."/>
            <person name="Salvenmoser W."/>
            <person name="Heimberg A.M."/>
            <person name="Wheeler B.M."/>
            <person name="Peterson K.J."/>
            <person name="Boettger A."/>
            <person name="Tischler P."/>
            <person name="Wolf A."/>
            <person name="Gojobori T."/>
            <person name="Remington K.A."/>
            <person name="Strausberg R.L."/>
            <person name="Venter J."/>
            <person name="Technau U."/>
            <person name="Hobmayer B."/>
            <person name="Bosch T.C."/>
            <person name="Holstein T.W."/>
            <person name="Fujisawa T."/>
            <person name="Bode H.R."/>
            <person name="David C.N."/>
            <person name="Rokhsar D.S."/>
            <person name="Steele R.E."/>
        </authorList>
    </citation>
    <scope>NUCLEOTIDE SEQUENCE</scope>
</reference>
<gene>
    <name evidence="1" type="ORF">Csp_B16800</name>
</gene>
<dbReference type="EMBL" id="FN543108">
    <property type="protein sequence ID" value="CBA32991.1"/>
    <property type="molecule type" value="Genomic_DNA"/>
</dbReference>